<dbReference type="InParanoid" id="K5V842"/>
<dbReference type="HOGENOM" id="CLU_1503981_0_0_1"/>
<reference evidence="1 2" key="1">
    <citation type="journal article" date="2012" name="BMC Genomics">
        <title>Comparative genomics of the white-rot fungi, Phanerochaete carnosa and P. chrysosporium, to elucidate the genetic basis of the distinct wood types they colonize.</title>
        <authorList>
            <person name="Suzuki H."/>
            <person name="MacDonald J."/>
            <person name="Syed K."/>
            <person name="Salamov A."/>
            <person name="Hori C."/>
            <person name="Aerts A."/>
            <person name="Henrissat B."/>
            <person name="Wiebenga A."/>
            <person name="vanKuyk P.A."/>
            <person name="Barry K."/>
            <person name="Lindquist E."/>
            <person name="LaButti K."/>
            <person name="Lapidus A."/>
            <person name="Lucas S."/>
            <person name="Coutinho P."/>
            <person name="Gong Y."/>
            <person name="Samejima M."/>
            <person name="Mahadevan R."/>
            <person name="Abou-Zaid M."/>
            <person name="de Vries R.P."/>
            <person name="Igarashi K."/>
            <person name="Yadav J.S."/>
            <person name="Grigoriev I.V."/>
            <person name="Master E.R."/>
        </authorList>
    </citation>
    <scope>NUCLEOTIDE SEQUENCE [LARGE SCALE GENOMIC DNA]</scope>
    <source>
        <strain evidence="1 2">HHB-10118-sp</strain>
    </source>
</reference>
<keyword evidence="2" id="KW-1185">Reference proteome</keyword>
<evidence type="ECO:0000313" key="2">
    <source>
        <dbReference type="Proteomes" id="UP000008370"/>
    </source>
</evidence>
<evidence type="ECO:0000313" key="1">
    <source>
        <dbReference type="EMBL" id="EKM58946.1"/>
    </source>
</evidence>
<dbReference type="KEGG" id="pco:PHACADRAFT_249077"/>
<dbReference type="AlphaFoldDB" id="K5V842"/>
<dbReference type="RefSeq" id="XP_007391532.1">
    <property type="nucleotide sequence ID" value="XM_007391470.1"/>
</dbReference>
<dbReference type="OrthoDB" id="10516487at2759"/>
<dbReference type="EMBL" id="JH930469">
    <property type="protein sequence ID" value="EKM58946.1"/>
    <property type="molecule type" value="Genomic_DNA"/>
</dbReference>
<accession>K5V842</accession>
<proteinExistence type="predicted"/>
<dbReference type="Proteomes" id="UP000008370">
    <property type="component" value="Unassembled WGS sequence"/>
</dbReference>
<gene>
    <name evidence="1" type="ORF">PHACADRAFT_249077</name>
</gene>
<dbReference type="GeneID" id="18914551"/>
<name>K5V842_PHACS</name>
<protein>
    <submittedName>
        <fullName evidence="1">Uncharacterized protein</fullName>
    </submittedName>
</protein>
<organism evidence="1 2">
    <name type="scientific">Phanerochaete carnosa (strain HHB-10118-sp)</name>
    <name type="common">White-rot fungus</name>
    <name type="synonym">Peniophora carnosa</name>
    <dbReference type="NCBI Taxonomy" id="650164"/>
    <lineage>
        <taxon>Eukaryota</taxon>
        <taxon>Fungi</taxon>
        <taxon>Dikarya</taxon>
        <taxon>Basidiomycota</taxon>
        <taxon>Agaricomycotina</taxon>
        <taxon>Agaricomycetes</taxon>
        <taxon>Polyporales</taxon>
        <taxon>Phanerochaetaceae</taxon>
        <taxon>Phanerochaete</taxon>
    </lineage>
</organism>
<sequence length="179" mass="20193">MPQWSLSPLGHLQSLRHLSVSLSGYHWSRELLRRDLGISWSELQRIDLENSTSLSSIEILGDCALYLPDLTSLSIPIDASILPEYPVPAGRSSEPIRLVLERYPISEESWPHIAAYIAATYPKAEVSTIMLLMDELESDSEGEQEWWYEVAKMVPIMATVGWTERSLIHEGVVSVESEL</sequence>